<dbReference type="PANTHER" id="PTHR10694">
    <property type="entry name" value="LYSINE-SPECIFIC DEMETHYLASE"/>
    <property type="match status" value="1"/>
</dbReference>
<reference evidence="5" key="2">
    <citation type="journal article" date="2016" name="Fungal Biol.">
        <title>Ochratoxin A production by Penicillium thymicola.</title>
        <authorList>
            <person name="Nguyen H.D.T."/>
            <person name="McMullin D.R."/>
            <person name="Ponomareva E."/>
            <person name="Riley R."/>
            <person name="Pomraning K.R."/>
            <person name="Baker S.E."/>
            <person name="Seifert K.A."/>
        </authorList>
    </citation>
    <scope>NUCLEOTIDE SEQUENCE</scope>
    <source>
        <strain evidence="5">DAOM 180753</strain>
    </source>
</reference>
<keyword evidence="2" id="KW-0408">Iron</keyword>
<dbReference type="InterPro" id="IPR003349">
    <property type="entry name" value="JmjN"/>
</dbReference>
<dbReference type="AlphaFoldDB" id="A0AAI9X6R5"/>
<protein>
    <recommendedName>
        <fullName evidence="4">JmjN domain-containing protein</fullName>
    </recommendedName>
</protein>
<accession>A0AAI9X6R5</accession>
<dbReference type="GO" id="GO:0046872">
    <property type="term" value="F:metal ion binding"/>
    <property type="evidence" value="ECO:0007669"/>
    <property type="project" value="UniProtKB-KW"/>
</dbReference>
<keyword evidence="1" id="KW-0479">Metal-binding</keyword>
<proteinExistence type="predicted"/>
<dbReference type="PANTHER" id="PTHR10694:SF33">
    <property type="entry name" value="LYSINE-SPECIFIC DEMETHYLASE 5"/>
    <property type="match status" value="1"/>
</dbReference>
<evidence type="ECO:0000313" key="6">
    <source>
        <dbReference type="Proteomes" id="UP001227192"/>
    </source>
</evidence>
<dbReference type="PROSITE" id="PS51183">
    <property type="entry name" value="JMJN"/>
    <property type="match status" value="1"/>
</dbReference>
<reference evidence="5" key="1">
    <citation type="submission" date="2015-06" db="EMBL/GenBank/DDBJ databases">
        <authorList>
            <person name="Nguyen H."/>
        </authorList>
    </citation>
    <scope>NUCLEOTIDE SEQUENCE</scope>
    <source>
        <strain evidence="5">DAOM 180753</strain>
    </source>
</reference>
<dbReference type="Pfam" id="PF02375">
    <property type="entry name" value="JmjN"/>
    <property type="match status" value="1"/>
</dbReference>
<dbReference type="Proteomes" id="UP001227192">
    <property type="component" value="Unassembled WGS sequence"/>
</dbReference>
<dbReference type="GO" id="GO:0000785">
    <property type="term" value="C:chromatin"/>
    <property type="evidence" value="ECO:0007669"/>
    <property type="project" value="TreeGrafter"/>
</dbReference>
<comment type="caution">
    <text evidence="5">The sequence shown here is derived from an EMBL/GenBank/DDBJ whole genome shotgun (WGS) entry which is preliminary data.</text>
</comment>
<dbReference type="GO" id="GO:0005634">
    <property type="term" value="C:nucleus"/>
    <property type="evidence" value="ECO:0007669"/>
    <property type="project" value="TreeGrafter"/>
</dbReference>
<dbReference type="SMART" id="SM00545">
    <property type="entry name" value="JmjN"/>
    <property type="match status" value="1"/>
</dbReference>
<evidence type="ECO:0000313" key="5">
    <source>
        <dbReference type="EMBL" id="KAJ9485802.1"/>
    </source>
</evidence>
<feature type="region of interest" description="Disordered" evidence="3">
    <location>
        <begin position="1"/>
        <end position="80"/>
    </location>
</feature>
<organism evidence="5 6">
    <name type="scientific">Penicillium thymicola</name>
    <dbReference type="NCBI Taxonomy" id="293382"/>
    <lineage>
        <taxon>Eukaryota</taxon>
        <taxon>Fungi</taxon>
        <taxon>Dikarya</taxon>
        <taxon>Ascomycota</taxon>
        <taxon>Pezizomycotina</taxon>
        <taxon>Eurotiomycetes</taxon>
        <taxon>Eurotiomycetidae</taxon>
        <taxon>Eurotiales</taxon>
        <taxon>Aspergillaceae</taxon>
        <taxon>Penicillium</taxon>
    </lineage>
</organism>
<dbReference type="EMBL" id="LACB01000245">
    <property type="protein sequence ID" value="KAJ9485802.1"/>
    <property type="molecule type" value="Genomic_DNA"/>
</dbReference>
<evidence type="ECO:0000259" key="4">
    <source>
        <dbReference type="PROSITE" id="PS51183"/>
    </source>
</evidence>
<feature type="compositionally biased region" description="Low complexity" evidence="3">
    <location>
        <begin position="1"/>
        <end position="24"/>
    </location>
</feature>
<keyword evidence="6" id="KW-1185">Reference proteome</keyword>
<evidence type="ECO:0000256" key="1">
    <source>
        <dbReference type="ARBA" id="ARBA00022723"/>
    </source>
</evidence>
<evidence type="ECO:0000256" key="3">
    <source>
        <dbReference type="SAM" id="MobiDB-lite"/>
    </source>
</evidence>
<dbReference type="FunFam" id="2.60.120.650:FF:000035">
    <property type="entry name" value="PHD transcription factor Rum1"/>
    <property type="match status" value="1"/>
</dbReference>
<evidence type="ECO:0000256" key="2">
    <source>
        <dbReference type="ARBA" id="ARBA00023004"/>
    </source>
</evidence>
<dbReference type="Gene3D" id="2.60.120.650">
    <property type="entry name" value="Cupin"/>
    <property type="match status" value="1"/>
</dbReference>
<feature type="domain" description="JmjN" evidence="4">
    <location>
        <begin position="71"/>
        <end position="112"/>
    </location>
</feature>
<gene>
    <name evidence="5" type="ORF">VN97_g7550</name>
</gene>
<dbReference type="GO" id="GO:0006355">
    <property type="term" value="P:regulation of DNA-templated transcription"/>
    <property type="evidence" value="ECO:0007669"/>
    <property type="project" value="TreeGrafter"/>
</dbReference>
<name>A0AAI9X6R5_PENTH</name>
<sequence length="155" mass="17082">MGAPASAGATSTAAAAQPTRSSSTHPSHAHNVPLSARRSTPLDLSTVERRGQPNNPREPSKRIRPHGIPEAPTFRPTEEEFKDPVAYIQKIAPEGRKFGICRVVPPEGWQPTFAIDTERFHFKTRRQELNSVEGGKRSHSAHQAAPFCRITAVRF</sequence>
<dbReference type="GO" id="GO:0034647">
    <property type="term" value="F:histone H3K4me/H3K4me2/H3K4me3 demethylase activity"/>
    <property type="evidence" value="ECO:0007669"/>
    <property type="project" value="TreeGrafter"/>
</dbReference>